<name>A0A8C5DN52_GOUWI</name>
<dbReference type="PANTHER" id="PTHR31635">
    <property type="entry name" value="REVERSE TRANSCRIPTASE DOMAIN-CONTAINING PROTEIN-RELATED"/>
    <property type="match status" value="1"/>
</dbReference>
<proteinExistence type="predicted"/>
<keyword evidence="2" id="KW-1185">Reference proteome</keyword>
<evidence type="ECO:0000313" key="1">
    <source>
        <dbReference type="Ensembl" id="ENSGWIP00000009369.1"/>
    </source>
</evidence>
<reference evidence="1" key="2">
    <citation type="submission" date="2025-08" db="UniProtKB">
        <authorList>
            <consortium name="Ensembl"/>
        </authorList>
    </citation>
    <scope>IDENTIFICATION</scope>
</reference>
<accession>A0A8C5DN52</accession>
<dbReference type="PANTHER" id="PTHR31635:SF196">
    <property type="entry name" value="REVERSE TRANSCRIPTASE DOMAIN-CONTAINING PROTEIN-RELATED"/>
    <property type="match status" value="1"/>
</dbReference>
<reference evidence="1" key="3">
    <citation type="submission" date="2025-09" db="UniProtKB">
        <authorList>
            <consortium name="Ensembl"/>
        </authorList>
    </citation>
    <scope>IDENTIFICATION</scope>
</reference>
<evidence type="ECO:0000313" key="2">
    <source>
        <dbReference type="Proteomes" id="UP000694680"/>
    </source>
</evidence>
<organism evidence="1 2">
    <name type="scientific">Gouania willdenowi</name>
    <name type="common">Blunt-snouted clingfish</name>
    <name type="synonym">Lepadogaster willdenowi</name>
    <dbReference type="NCBI Taxonomy" id="441366"/>
    <lineage>
        <taxon>Eukaryota</taxon>
        <taxon>Metazoa</taxon>
        <taxon>Chordata</taxon>
        <taxon>Craniata</taxon>
        <taxon>Vertebrata</taxon>
        <taxon>Euteleostomi</taxon>
        <taxon>Actinopterygii</taxon>
        <taxon>Neopterygii</taxon>
        <taxon>Teleostei</taxon>
        <taxon>Neoteleostei</taxon>
        <taxon>Acanthomorphata</taxon>
        <taxon>Ovalentaria</taxon>
        <taxon>Blenniimorphae</taxon>
        <taxon>Blenniiformes</taxon>
        <taxon>Gobiesocoidei</taxon>
        <taxon>Gobiesocidae</taxon>
        <taxon>Gobiesocinae</taxon>
        <taxon>Gouania</taxon>
    </lineage>
</organism>
<dbReference type="Ensembl" id="ENSGWIT00000010447.1">
    <property type="protein sequence ID" value="ENSGWIP00000009369.1"/>
    <property type="gene ID" value="ENSGWIG00000005586.1"/>
</dbReference>
<sequence>MDLKYLNLLNLQQVTSEQNAELIKPVTEQEVLVAIQKSKVDKSPGSDGNTNEVYKYFKELLAPILCRLFNWIRAKAAWPPT</sequence>
<reference evidence="1" key="1">
    <citation type="submission" date="2020-06" db="EMBL/GenBank/DDBJ databases">
        <authorList>
            <consortium name="Wellcome Sanger Institute Data Sharing"/>
        </authorList>
    </citation>
    <scope>NUCLEOTIDE SEQUENCE [LARGE SCALE GENOMIC DNA]</scope>
</reference>
<protein>
    <submittedName>
        <fullName evidence="1">Uncharacterized protein</fullName>
    </submittedName>
</protein>
<dbReference type="AlphaFoldDB" id="A0A8C5DN52"/>
<dbReference type="Proteomes" id="UP000694680">
    <property type="component" value="Chromosome 16"/>
</dbReference>